<evidence type="ECO:0000313" key="4">
    <source>
        <dbReference type="Proteomes" id="UP000799640"/>
    </source>
</evidence>
<dbReference type="OrthoDB" id="21470at2759"/>
<dbReference type="Gene3D" id="1.25.40.90">
    <property type="match status" value="1"/>
</dbReference>
<dbReference type="GO" id="GO:0006874">
    <property type="term" value="P:intracellular calcium ion homeostasis"/>
    <property type="evidence" value="ECO:0007669"/>
    <property type="project" value="TreeGrafter"/>
</dbReference>
<feature type="region of interest" description="Disordered" evidence="1">
    <location>
        <begin position="335"/>
        <end position="521"/>
    </location>
</feature>
<dbReference type="Pfam" id="PF04818">
    <property type="entry name" value="CID"/>
    <property type="match status" value="1"/>
</dbReference>
<proteinExistence type="predicted"/>
<dbReference type="InterPro" id="IPR008942">
    <property type="entry name" value="ENTH_VHS"/>
</dbReference>
<accession>A0A6G1I4P5</accession>
<evidence type="ECO:0000313" key="3">
    <source>
        <dbReference type="EMBL" id="KAF2403039.1"/>
    </source>
</evidence>
<dbReference type="InterPro" id="IPR006569">
    <property type="entry name" value="CID_dom"/>
</dbReference>
<feature type="domain" description="CID" evidence="2">
    <location>
        <begin position="27"/>
        <end position="181"/>
    </location>
</feature>
<sequence>MATHQVTVAKASLAAAMLRSEPGLPSVPGDEIARLHTLFDAVITQCSRPNVAACKNWLIRYAAPSTVRLNSLGKYLVALASAPSPGPKPTPTRRRLNILYLVSDLIHHMQCHQAQQSGVPNLSSTLVPHIVDLLAVVAAFPREKKLKHHMRVRRVLDLWMEDRAFADADITRMYVAVKYAGDRAAGELEDKNEEMAGETTGGDADDESWKIIPAFLGDHDTPWYDLPAACMLPLITPGVRKAIDPRQMRPVPLKEGPASDELVKAVEDYIASANRIYNTEWNEDDPEIVDYDRLGRRTFQDKSGKRWREETYYGWSQEFVEDQWAKKVERRARRELQQEGQRGRGSRRRAGSSRSPSCSRSRSRSDSRRKHSQSASRSLSRSPPPRFGHRRPRSRSAEDFSERERREHFDRPRSPLPPPPPPPQHQHQHQPPFGRGYPPPPPPPPPGHGPPGMPSSHPPPPGHGPPSGHGSPVGQGPPFQPPFPPGMVFSPNGPGPAPPPPPPRDWTGQWPPPPPPQQQMMAQGMAQMGFGVKAGSAMGGDREVGGEVMVVGYLVVRLVVYLVEVMAASSSSGVRIRTRGMHGAAGVAGGADEGEVEGTIECTIMREMRDAEGRQDKEDEGAI</sequence>
<name>A0A6G1I4P5_9PEZI</name>
<dbReference type="AlphaFoldDB" id="A0A6G1I4P5"/>
<feature type="compositionally biased region" description="Pro residues" evidence="1">
    <location>
        <begin position="437"/>
        <end position="464"/>
    </location>
</feature>
<evidence type="ECO:0000259" key="2">
    <source>
        <dbReference type="PROSITE" id="PS51391"/>
    </source>
</evidence>
<keyword evidence="4" id="KW-1185">Reference proteome</keyword>
<evidence type="ECO:0000256" key="1">
    <source>
        <dbReference type="SAM" id="MobiDB-lite"/>
    </source>
</evidence>
<dbReference type="GO" id="GO:0048471">
    <property type="term" value="C:perinuclear region of cytoplasm"/>
    <property type="evidence" value="ECO:0007669"/>
    <property type="project" value="TreeGrafter"/>
</dbReference>
<dbReference type="PANTHER" id="PTHR12323">
    <property type="entry name" value="SR-RELATED CTD ASSOCIATED FACTOR 6"/>
    <property type="match status" value="1"/>
</dbReference>
<feature type="compositionally biased region" description="Basic and acidic residues" evidence="1">
    <location>
        <begin position="395"/>
        <end position="413"/>
    </location>
</feature>
<dbReference type="PANTHER" id="PTHR12323:SF0">
    <property type="entry name" value="CALCIUM HOMEOSTASIS ENDOPLASMIC RETICULUM PROTEIN"/>
    <property type="match status" value="1"/>
</dbReference>
<gene>
    <name evidence="3" type="ORF">EJ06DRAFT_547362</name>
</gene>
<dbReference type="EMBL" id="ML996690">
    <property type="protein sequence ID" value="KAF2403039.1"/>
    <property type="molecule type" value="Genomic_DNA"/>
</dbReference>
<dbReference type="PROSITE" id="PS51391">
    <property type="entry name" value="CID"/>
    <property type="match status" value="1"/>
</dbReference>
<feature type="compositionally biased region" description="Pro residues" evidence="1">
    <location>
        <begin position="414"/>
        <end position="424"/>
    </location>
</feature>
<organism evidence="3 4">
    <name type="scientific">Trichodelitschia bisporula</name>
    <dbReference type="NCBI Taxonomy" id="703511"/>
    <lineage>
        <taxon>Eukaryota</taxon>
        <taxon>Fungi</taxon>
        <taxon>Dikarya</taxon>
        <taxon>Ascomycota</taxon>
        <taxon>Pezizomycotina</taxon>
        <taxon>Dothideomycetes</taxon>
        <taxon>Dothideomycetes incertae sedis</taxon>
        <taxon>Phaeotrichales</taxon>
        <taxon>Phaeotrichaceae</taxon>
        <taxon>Trichodelitschia</taxon>
    </lineage>
</organism>
<feature type="compositionally biased region" description="Pro residues" evidence="1">
    <location>
        <begin position="493"/>
        <end position="517"/>
    </location>
</feature>
<reference evidence="3" key="1">
    <citation type="journal article" date="2020" name="Stud. Mycol.">
        <title>101 Dothideomycetes genomes: a test case for predicting lifestyles and emergence of pathogens.</title>
        <authorList>
            <person name="Haridas S."/>
            <person name="Albert R."/>
            <person name="Binder M."/>
            <person name="Bloem J."/>
            <person name="Labutti K."/>
            <person name="Salamov A."/>
            <person name="Andreopoulos B."/>
            <person name="Baker S."/>
            <person name="Barry K."/>
            <person name="Bills G."/>
            <person name="Bluhm B."/>
            <person name="Cannon C."/>
            <person name="Castanera R."/>
            <person name="Culley D."/>
            <person name="Daum C."/>
            <person name="Ezra D."/>
            <person name="Gonzalez J."/>
            <person name="Henrissat B."/>
            <person name="Kuo A."/>
            <person name="Liang C."/>
            <person name="Lipzen A."/>
            <person name="Lutzoni F."/>
            <person name="Magnuson J."/>
            <person name="Mondo S."/>
            <person name="Nolan M."/>
            <person name="Ohm R."/>
            <person name="Pangilinan J."/>
            <person name="Park H.-J."/>
            <person name="Ramirez L."/>
            <person name="Alfaro M."/>
            <person name="Sun H."/>
            <person name="Tritt A."/>
            <person name="Yoshinaga Y."/>
            <person name="Zwiers L.-H."/>
            <person name="Turgeon B."/>
            <person name="Goodwin S."/>
            <person name="Spatafora J."/>
            <person name="Crous P."/>
            <person name="Grigoriev I."/>
        </authorList>
    </citation>
    <scope>NUCLEOTIDE SEQUENCE</scope>
    <source>
        <strain evidence="3">CBS 262.69</strain>
    </source>
</reference>
<dbReference type="Proteomes" id="UP000799640">
    <property type="component" value="Unassembled WGS sequence"/>
</dbReference>
<protein>
    <recommendedName>
        <fullName evidence="2">CID domain-containing protein</fullName>
    </recommendedName>
</protein>